<evidence type="ECO:0000313" key="7">
    <source>
        <dbReference type="EnsemblMetazoa" id="XP_794104"/>
    </source>
</evidence>
<evidence type="ECO:0000256" key="1">
    <source>
        <dbReference type="ARBA" id="ARBA00006538"/>
    </source>
</evidence>
<evidence type="ECO:0000313" key="8">
    <source>
        <dbReference type="Proteomes" id="UP000007110"/>
    </source>
</evidence>
<evidence type="ECO:0000259" key="5">
    <source>
        <dbReference type="Pfam" id="PF13622"/>
    </source>
</evidence>
<dbReference type="CTD" id="10005"/>
<dbReference type="EnsemblMetazoa" id="XM_789011">
    <property type="protein sequence ID" value="XP_794104"/>
    <property type="gene ID" value="LOC589369"/>
</dbReference>
<comment type="subunit">
    <text evidence="2">Homotetramer.</text>
</comment>
<dbReference type="GO" id="GO:0047617">
    <property type="term" value="F:fatty acyl-CoA hydrolase activity"/>
    <property type="evidence" value="ECO:0000318"/>
    <property type="project" value="GO_Central"/>
</dbReference>
<dbReference type="CDD" id="cd03445">
    <property type="entry name" value="Thioesterase_II_repeat2"/>
    <property type="match status" value="1"/>
</dbReference>
<proteinExistence type="inferred from homology"/>
<evidence type="ECO:0000256" key="4">
    <source>
        <dbReference type="ARBA" id="ARBA00023098"/>
    </source>
</evidence>
<dbReference type="CDD" id="cd03444">
    <property type="entry name" value="Thioesterase_II_repeat1"/>
    <property type="match status" value="1"/>
</dbReference>
<dbReference type="OrthoDB" id="68328at2759"/>
<feature type="domain" description="Acyl-CoA thioesterase-like C-terminal" evidence="6">
    <location>
        <begin position="211"/>
        <end position="347"/>
    </location>
</feature>
<dbReference type="GO" id="GO:0009062">
    <property type="term" value="P:fatty acid catabolic process"/>
    <property type="evidence" value="ECO:0000318"/>
    <property type="project" value="GO_Central"/>
</dbReference>
<dbReference type="GO" id="GO:0006637">
    <property type="term" value="P:acyl-CoA metabolic process"/>
    <property type="evidence" value="ECO:0000318"/>
    <property type="project" value="GO_Central"/>
</dbReference>
<sequence length="352" mass="40241">MLRSNGRRLLSNLQSLVSRRDKLVNHRKLLSITSSSRMATPSTTDDKEQSETDLRSVLVSTVLDLETLDPYLFRAKNMWHAYGPGKRLFGGQIIGQAMVAAGRTVNPELSIHSLHSYFVKAGDSTLPVLYRVENQRDGNSFCTRSVEAIQNGRIILTMMASYHRFEESPYNHQYTMPDVPDPDTMTTDMEELKQFVQNPDIPEKLRKWAQKQLAQEITFETKRVDRADFFSKGFDQPTEPKLMIWVKVKGDIGENTGEDGMDLQHCCLAYISDLFLAGLTYLPNRDKPLGMMCSLDHSIWFHTPCRIDEWMLYECESPQSSHGRGMTLGRFWRRDGVLAVTVAQEALLRPKL</sequence>
<accession>A0A7M7TH08</accession>
<dbReference type="GeneID" id="589369"/>
<reference evidence="8" key="1">
    <citation type="submission" date="2015-02" db="EMBL/GenBank/DDBJ databases">
        <title>Genome sequencing for Strongylocentrotus purpuratus.</title>
        <authorList>
            <person name="Murali S."/>
            <person name="Liu Y."/>
            <person name="Vee V."/>
            <person name="English A."/>
            <person name="Wang M."/>
            <person name="Skinner E."/>
            <person name="Han Y."/>
            <person name="Muzny D.M."/>
            <person name="Worley K.C."/>
            <person name="Gibbs R.A."/>
        </authorList>
    </citation>
    <scope>NUCLEOTIDE SEQUENCE</scope>
</reference>
<dbReference type="PANTHER" id="PTHR11066">
    <property type="entry name" value="ACYL-COA THIOESTERASE"/>
    <property type="match status" value="1"/>
</dbReference>
<organism evidence="7 8">
    <name type="scientific">Strongylocentrotus purpuratus</name>
    <name type="common">Purple sea urchin</name>
    <dbReference type="NCBI Taxonomy" id="7668"/>
    <lineage>
        <taxon>Eukaryota</taxon>
        <taxon>Metazoa</taxon>
        <taxon>Echinodermata</taxon>
        <taxon>Eleutherozoa</taxon>
        <taxon>Echinozoa</taxon>
        <taxon>Echinoidea</taxon>
        <taxon>Euechinoidea</taxon>
        <taxon>Echinacea</taxon>
        <taxon>Camarodonta</taxon>
        <taxon>Echinidea</taxon>
        <taxon>Strongylocentrotidae</taxon>
        <taxon>Strongylocentrotus</taxon>
    </lineage>
</organism>
<dbReference type="InParanoid" id="A0A7M7TH08"/>
<dbReference type="InterPro" id="IPR049450">
    <property type="entry name" value="ACOT8-like_C"/>
</dbReference>
<dbReference type="GO" id="GO:0005782">
    <property type="term" value="C:peroxisomal matrix"/>
    <property type="evidence" value="ECO:0000318"/>
    <property type="project" value="GO_Central"/>
</dbReference>
<keyword evidence="4" id="KW-0443">Lipid metabolism</keyword>
<dbReference type="KEGG" id="spu:589369"/>
<evidence type="ECO:0008006" key="9">
    <source>
        <dbReference type="Google" id="ProtNLM"/>
    </source>
</evidence>
<dbReference type="InterPro" id="IPR003703">
    <property type="entry name" value="Acyl_CoA_thio"/>
</dbReference>
<evidence type="ECO:0000256" key="3">
    <source>
        <dbReference type="ARBA" id="ARBA00022801"/>
    </source>
</evidence>
<dbReference type="SUPFAM" id="SSF54637">
    <property type="entry name" value="Thioesterase/thiol ester dehydrase-isomerase"/>
    <property type="match status" value="2"/>
</dbReference>
<protein>
    <recommendedName>
        <fullName evidence="9">Acyl-coenzyme A thioesterase 8</fullName>
    </recommendedName>
</protein>
<dbReference type="InterPro" id="IPR029069">
    <property type="entry name" value="HotDog_dom_sf"/>
</dbReference>
<keyword evidence="8" id="KW-1185">Reference proteome</keyword>
<dbReference type="Proteomes" id="UP000007110">
    <property type="component" value="Unassembled WGS sequence"/>
</dbReference>
<feature type="domain" description="Acyl-CoA thioesterase-like N-terminal HotDog" evidence="5">
    <location>
        <begin position="84"/>
        <end position="162"/>
    </location>
</feature>
<comment type="similarity">
    <text evidence="1">Belongs to the C/M/P thioester hydrolase family.</text>
</comment>
<dbReference type="AlphaFoldDB" id="A0A7M7TH08"/>
<dbReference type="InterPro" id="IPR049449">
    <property type="entry name" value="TesB_ACOT8-like_N"/>
</dbReference>
<name>A0A7M7TH08_STRPU</name>
<keyword evidence="3" id="KW-0378">Hydrolase</keyword>
<dbReference type="FunFam" id="2.40.160.210:FF:000001">
    <property type="entry name" value="Acyl-CoA thioesterase II"/>
    <property type="match status" value="1"/>
</dbReference>
<dbReference type="OMA" id="QVWFRTN"/>
<dbReference type="PANTHER" id="PTHR11066:SF34">
    <property type="entry name" value="ACYL-COENZYME A THIOESTERASE 8"/>
    <property type="match status" value="1"/>
</dbReference>
<dbReference type="Pfam" id="PF20789">
    <property type="entry name" value="4HBT_3C"/>
    <property type="match status" value="1"/>
</dbReference>
<dbReference type="InterPro" id="IPR042171">
    <property type="entry name" value="Acyl-CoA_hotdog"/>
</dbReference>
<reference evidence="7" key="2">
    <citation type="submission" date="2021-01" db="UniProtKB">
        <authorList>
            <consortium name="EnsemblMetazoa"/>
        </authorList>
    </citation>
    <scope>IDENTIFICATION</scope>
</reference>
<evidence type="ECO:0000256" key="2">
    <source>
        <dbReference type="ARBA" id="ARBA00011881"/>
    </source>
</evidence>
<dbReference type="RefSeq" id="XP_794104.2">
    <property type="nucleotide sequence ID" value="XM_789011.4"/>
</dbReference>
<evidence type="ECO:0000259" key="6">
    <source>
        <dbReference type="Pfam" id="PF20789"/>
    </source>
</evidence>
<dbReference type="Gene3D" id="2.40.160.210">
    <property type="entry name" value="Acyl-CoA thioesterase, double hotdog domain"/>
    <property type="match status" value="1"/>
</dbReference>
<dbReference type="Pfam" id="PF13622">
    <property type="entry name" value="4HBT_3"/>
    <property type="match status" value="1"/>
</dbReference>
<dbReference type="FunCoup" id="A0A7M7TH08">
    <property type="interactions" value="526"/>
</dbReference>